<reference evidence="1 2" key="1">
    <citation type="submission" date="2012-02" db="EMBL/GenBank/DDBJ databases">
        <title>Complete sequence of chromosome of Singulisphaera acidiphila DSM 18658.</title>
        <authorList>
            <consortium name="US DOE Joint Genome Institute (JGI-PGF)"/>
            <person name="Lucas S."/>
            <person name="Copeland A."/>
            <person name="Lapidus A."/>
            <person name="Glavina del Rio T."/>
            <person name="Dalin E."/>
            <person name="Tice H."/>
            <person name="Bruce D."/>
            <person name="Goodwin L."/>
            <person name="Pitluck S."/>
            <person name="Peters L."/>
            <person name="Ovchinnikova G."/>
            <person name="Chertkov O."/>
            <person name="Kyrpides N."/>
            <person name="Mavromatis K."/>
            <person name="Ivanova N."/>
            <person name="Brettin T."/>
            <person name="Detter J.C."/>
            <person name="Han C."/>
            <person name="Larimer F."/>
            <person name="Land M."/>
            <person name="Hauser L."/>
            <person name="Markowitz V."/>
            <person name="Cheng J.-F."/>
            <person name="Hugenholtz P."/>
            <person name="Woyke T."/>
            <person name="Wu D."/>
            <person name="Tindall B."/>
            <person name="Pomrenke H."/>
            <person name="Brambilla E."/>
            <person name="Klenk H.-P."/>
            <person name="Eisen J.A."/>
        </authorList>
    </citation>
    <scope>NUCLEOTIDE SEQUENCE [LARGE SCALE GENOMIC DNA]</scope>
    <source>
        <strain evidence="2">ATCC BAA-1392 / DSM 18658 / VKM B-2454 / MOB10</strain>
    </source>
</reference>
<protein>
    <submittedName>
        <fullName evidence="1">Uncharacterized protein</fullName>
    </submittedName>
</protein>
<dbReference type="HOGENOM" id="CLU_2397998_0_0_0"/>
<gene>
    <name evidence="1" type="ordered locus">Sinac_6736</name>
</gene>
<dbReference type="RefSeq" id="WP_015249884.1">
    <property type="nucleotide sequence ID" value="NC_019892.1"/>
</dbReference>
<keyword evidence="2" id="KW-1185">Reference proteome</keyword>
<evidence type="ECO:0000313" key="2">
    <source>
        <dbReference type="Proteomes" id="UP000010798"/>
    </source>
</evidence>
<proteinExistence type="predicted"/>
<accession>L0DQ33</accession>
<evidence type="ECO:0000313" key="1">
    <source>
        <dbReference type="EMBL" id="AGA30806.1"/>
    </source>
</evidence>
<organism evidence="1 2">
    <name type="scientific">Singulisphaera acidiphila (strain ATCC BAA-1392 / DSM 18658 / VKM B-2454 / MOB10)</name>
    <dbReference type="NCBI Taxonomy" id="886293"/>
    <lineage>
        <taxon>Bacteria</taxon>
        <taxon>Pseudomonadati</taxon>
        <taxon>Planctomycetota</taxon>
        <taxon>Planctomycetia</taxon>
        <taxon>Isosphaerales</taxon>
        <taxon>Isosphaeraceae</taxon>
        <taxon>Singulisphaera</taxon>
    </lineage>
</organism>
<dbReference type="EMBL" id="CP003364">
    <property type="protein sequence ID" value="AGA30806.1"/>
    <property type="molecule type" value="Genomic_DNA"/>
</dbReference>
<dbReference type="KEGG" id="saci:Sinac_6736"/>
<dbReference type="OrthoDB" id="283774at2"/>
<dbReference type="AlphaFoldDB" id="L0DQ33"/>
<dbReference type="eggNOG" id="ENOG5033I27">
    <property type="taxonomic scope" value="Bacteria"/>
</dbReference>
<name>L0DQ33_SINAD</name>
<dbReference type="Proteomes" id="UP000010798">
    <property type="component" value="Chromosome"/>
</dbReference>
<sequence length="93" mass="10175">MEKTTFHYQPMCSAPHCDAAAVYKVAAPWSNGKSRELKNYGLACEAHRDSQLALAQLHRQGLKLAEGETIGPVGLYELAAGKRDAELARLPDH</sequence>